<dbReference type="GO" id="GO:0016787">
    <property type="term" value="F:hydrolase activity"/>
    <property type="evidence" value="ECO:0007669"/>
    <property type="project" value="UniProtKB-KW"/>
</dbReference>
<dbReference type="EMBL" id="CP021431">
    <property type="protein sequence ID" value="ARU02118.1"/>
    <property type="molecule type" value="Genomic_DNA"/>
</dbReference>
<evidence type="ECO:0000259" key="4">
    <source>
        <dbReference type="SMART" id="SM00797"/>
    </source>
</evidence>
<keyword evidence="6" id="KW-1185">Reference proteome</keyword>
<keyword evidence="3" id="KW-0067">ATP-binding</keyword>
<evidence type="ECO:0000256" key="3">
    <source>
        <dbReference type="ARBA" id="ARBA00022840"/>
    </source>
</evidence>
<reference evidence="5 6" key="1">
    <citation type="submission" date="2017-05" db="EMBL/GenBank/DDBJ databases">
        <title>Genome Sequence of Loktanella vestfoldensis Strain SMR4r Isolated from a Culture of the Diatom Skeletonema marinoi.</title>
        <authorList>
            <person name="Topel M."/>
            <person name="Pinder M.I.M."/>
            <person name="Johansson O.N."/>
            <person name="Kourtchenko O."/>
            <person name="Godhe A."/>
            <person name="Clarke A.K."/>
        </authorList>
    </citation>
    <scope>NUCLEOTIDE SEQUENCE [LARGE SCALE GENOMIC DNA]</scope>
    <source>
        <strain evidence="5 6">SMR4r</strain>
    </source>
</reference>
<dbReference type="KEGG" id="lvs:LOKVESSMR4R_02827"/>
<dbReference type="PANTHER" id="PTHR43309">
    <property type="entry name" value="5-OXOPROLINASE SUBUNIT C"/>
    <property type="match status" value="1"/>
</dbReference>
<keyword evidence="2" id="KW-0378">Hydrolase</keyword>
<dbReference type="InterPro" id="IPR003778">
    <property type="entry name" value="CT_A_B"/>
</dbReference>
<dbReference type="Gene3D" id="2.40.100.10">
    <property type="entry name" value="Cyclophilin-like"/>
    <property type="match status" value="1"/>
</dbReference>
<dbReference type="AlphaFoldDB" id="A0A1Y0EFB1"/>
<evidence type="ECO:0000313" key="5">
    <source>
        <dbReference type="EMBL" id="ARU02118.1"/>
    </source>
</evidence>
<dbReference type="Pfam" id="PF02626">
    <property type="entry name" value="CT_A_B"/>
    <property type="match status" value="1"/>
</dbReference>
<evidence type="ECO:0000256" key="2">
    <source>
        <dbReference type="ARBA" id="ARBA00022801"/>
    </source>
</evidence>
<protein>
    <submittedName>
        <fullName evidence="5">KipI antagonist</fullName>
    </submittedName>
</protein>
<dbReference type="InterPro" id="IPR029000">
    <property type="entry name" value="Cyclophilin-like_dom_sf"/>
</dbReference>
<sequence>MPVLRVHSAGPGVTVQDLGRPGWTAQGLSRGGAADRLALLEAAALLDQDAGLAVLEMAGFGGVFSTDRPMRIALTGAQMQASIDGVPVPPNISQLLAAGAKLTIGGARAGVYGYLAFAGGIVTAPVMGSRATHLTAGLGRVLAAGDSLPLGEDPAPDTPPRRLDIADRCHGGIIRLMPGPQTDLFDKATLARFLSTPFRRDPRGNRQGVRLDHDGAPFGAASGLSITSDLIVPGDVQLTGEGVPYVLLAECQTIGGYPRIGTVIPADLARVAQTAPGTMLQFTLLDIAQADATAQSDADLLRGLRQACRPLIRDPHDIADLLGYQLVSGVTAGDDLERDGDGTQG</sequence>
<feature type="domain" description="Carboxyltransferase" evidence="4">
    <location>
        <begin position="25"/>
        <end position="300"/>
    </location>
</feature>
<proteinExistence type="predicted"/>
<name>A0A1Y0EFB1_9RHOB</name>
<dbReference type="Proteomes" id="UP000195273">
    <property type="component" value="Chromosome"/>
</dbReference>
<dbReference type="SMART" id="SM00797">
    <property type="entry name" value="AHS2"/>
    <property type="match status" value="1"/>
</dbReference>
<evidence type="ECO:0000313" key="6">
    <source>
        <dbReference type="Proteomes" id="UP000195273"/>
    </source>
</evidence>
<dbReference type="GO" id="GO:0005524">
    <property type="term" value="F:ATP binding"/>
    <property type="evidence" value="ECO:0007669"/>
    <property type="project" value="UniProtKB-KW"/>
</dbReference>
<dbReference type="RefSeq" id="WP_087209575.1">
    <property type="nucleotide sequence ID" value="NZ_CP021431.1"/>
</dbReference>
<gene>
    <name evidence="5" type="primary">kipA</name>
    <name evidence="5" type="ORF">LOKVESSMR4R_02827</name>
</gene>
<organism evidence="5 6">
    <name type="scientific">Yoonia vestfoldensis</name>
    <dbReference type="NCBI Taxonomy" id="245188"/>
    <lineage>
        <taxon>Bacteria</taxon>
        <taxon>Pseudomonadati</taxon>
        <taxon>Pseudomonadota</taxon>
        <taxon>Alphaproteobacteria</taxon>
        <taxon>Rhodobacterales</taxon>
        <taxon>Paracoccaceae</taxon>
        <taxon>Yoonia</taxon>
    </lineage>
</organism>
<dbReference type="PANTHER" id="PTHR43309:SF5">
    <property type="entry name" value="5-OXOPROLINASE SUBUNIT C"/>
    <property type="match status" value="1"/>
</dbReference>
<dbReference type="STRING" id="1122181.GCA_000382265_00333"/>
<dbReference type="InterPro" id="IPR052708">
    <property type="entry name" value="PxpC"/>
</dbReference>
<keyword evidence="1" id="KW-0547">Nucleotide-binding</keyword>
<dbReference type="OrthoDB" id="9768696at2"/>
<dbReference type="SUPFAM" id="SSF50891">
    <property type="entry name" value="Cyclophilin-like"/>
    <property type="match status" value="1"/>
</dbReference>
<evidence type="ECO:0000256" key="1">
    <source>
        <dbReference type="ARBA" id="ARBA00022741"/>
    </source>
</evidence>
<accession>A0A1Y0EFB1</accession>